<proteinExistence type="predicted"/>
<reference evidence="1 2" key="1">
    <citation type="submission" date="2020-08" db="EMBL/GenBank/DDBJ databases">
        <title>Genomic Encyclopedia of Type Strains, Phase IV (KMG-IV): sequencing the most valuable type-strain genomes for metagenomic binning, comparative biology and taxonomic classification.</title>
        <authorList>
            <person name="Goeker M."/>
        </authorList>
    </citation>
    <scope>NUCLEOTIDE SEQUENCE [LARGE SCALE GENOMIC DNA]</scope>
    <source>
        <strain evidence="1 2">DSM 101064</strain>
    </source>
</reference>
<comment type="caution">
    <text evidence="1">The sequence shown here is derived from an EMBL/GenBank/DDBJ whole genome shotgun (WGS) entry which is preliminary data.</text>
</comment>
<name>A0A7W9EYJ6_9RHOB</name>
<dbReference type="EMBL" id="JACIJM010000006">
    <property type="protein sequence ID" value="MBB5722873.1"/>
    <property type="molecule type" value="Genomic_DNA"/>
</dbReference>
<dbReference type="RefSeq" id="WP_183529540.1">
    <property type="nucleotide sequence ID" value="NZ_JACIJM010000006.1"/>
</dbReference>
<gene>
    <name evidence="1" type="ORF">FHS72_002503</name>
</gene>
<accession>A0A7W9EYJ6</accession>
<sequence>MSFDVTEEEKLFADVRRGMIEELLRRKLGQLASWKKPTLLHSIGPTDLDVFDRIEAERDRLRALVRSKLDSMSNRDIVHVAGQRDDFEKVSAEEWQGFLLKEILQLHRNVPNALRLGLGHPDLAADIEYWGQMAHYTLHEALMLSVGNDPEVITEKSLDQMVRRGSLLPSVEFLVKRRELFRRSFRRSPVGFYSVRPDWLLDWFNSISLEVHSDFKEVLVKRSGSPMPHAKEAAAVAEAFTTQERDSLLKLVAAMACEQYSYNPLAERSPAVSNIRSDIEQIGASMDAKTIRKWLKEAATLVDPKYWADDV</sequence>
<evidence type="ECO:0000313" key="2">
    <source>
        <dbReference type="Proteomes" id="UP000535415"/>
    </source>
</evidence>
<protein>
    <submittedName>
        <fullName evidence="1">Uncharacterized protein</fullName>
    </submittedName>
</protein>
<organism evidence="1 2">
    <name type="scientific">Yoonia ponticola</name>
    <dbReference type="NCBI Taxonomy" id="1524255"/>
    <lineage>
        <taxon>Bacteria</taxon>
        <taxon>Pseudomonadati</taxon>
        <taxon>Pseudomonadota</taxon>
        <taxon>Alphaproteobacteria</taxon>
        <taxon>Rhodobacterales</taxon>
        <taxon>Paracoccaceae</taxon>
        <taxon>Yoonia</taxon>
    </lineage>
</organism>
<evidence type="ECO:0000313" key="1">
    <source>
        <dbReference type="EMBL" id="MBB5722873.1"/>
    </source>
</evidence>
<keyword evidence="2" id="KW-1185">Reference proteome</keyword>
<dbReference type="Proteomes" id="UP000535415">
    <property type="component" value="Unassembled WGS sequence"/>
</dbReference>
<dbReference type="AlphaFoldDB" id="A0A7W9EYJ6"/>